<proteinExistence type="predicted"/>
<dbReference type="GO" id="GO:0046677">
    <property type="term" value="P:response to antibiotic"/>
    <property type="evidence" value="ECO:0007669"/>
    <property type="project" value="TreeGrafter"/>
</dbReference>
<dbReference type="PANTHER" id="PTHR38684">
    <property type="entry name" value="PROTEIN AMPE"/>
    <property type="match status" value="1"/>
</dbReference>
<keyword evidence="1" id="KW-1133">Transmembrane helix</keyword>
<reference evidence="2 3" key="1">
    <citation type="submission" date="2019-07" db="EMBL/GenBank/DDBJ databases">
        <title>Luteimonas sp. YD-1 nov., isolated from acidic soil.</title>
        <authorList>
            <person name="Zhou J."/>
        </authorList>
    </citation>
    <scope>NUCLEOTIDE SEQUENCE [LARGE SCALE GENOMIC DNA]</scope>
    <source>
        <strain evidence="2 3">YD-1</strain>
    </source>
</reference>
<protein>
    <recommendedName>
        <fullName evidence="4">AmpE protein</fullName>
    </recommendedName>
</protein>
<keyword evidence="1" id="KW-0812">Transmembrane</keyword>
<feature type="transmembrane region" description="Helical" evidence="1">
    <location>
        <begin position="288"/>
        <end position="304"/>
    </location>
</feature>
<dbReference type="GO" id="GO:0005886">
    <property type="term" value="C:plasma membrane"/>
    <property type="evidence" value="ECO:0007669"/>
    <property type="project" value="TreeGrafter"/>
</dbReference>
<evidence type="ECO:0008006" key="4">
    <source>
        <dbReference type="Google" id="ProtNLM"/>
    </source>
</evidence>
<evidence type="ECO:0000313" key="3">
    <source>
        <dbReference type="Proteomes" id="UP000315949"/>
    </source>
</evidence>
<dbReference type="AlphaFoldDB" id="A0A5C5TZK0"/>
<evidence type="ECO:0000256" key="1">
    <source>
        <dbReference type="SAM" id="Phobius"/>
    </source>
</evidence>
<comment type="caution">
    <text evidence="2">The sequence shown here is derived from an EMBL/GenBank/DDBJ whole genome shotgun (WGS) entry which is preliminary data.</text>
</comment>
<accession>A0A5C5TZK0</accession>
<dbReference type="EMBL" id="VOHE01000004">
    <property type="protein sequence ID" value="TWT18858.1"/>
    <property type="molecule type" value="Genomic_DNA"/>
</dbReference>
<dbReference type="InterPro" id="IPR052966">
    <property type="entry name" value="Beta-lactamase_Reg"/>
</dbReference>
<dbReference type="OrthoDB" id="9811967at2"/>
<dbReference type="PANTHER" id="PTHR38684:SF1">
    <property type="entry name" value="PROTEIN AMPE"/>
    <property type="match status" value="1"/>
</dbReference>
<evidence type="ECO:0000313" key="2">
    <source>
        <dbReference type="EMBL" id="TWT18858.1"/>
    </source>
</evidence>
<sequence length="305" mass="32240">MFATLLAVVVALVLGHLARELTALLRHYGWFEGWLDWLRARLGEGGVLAGRWGLVLALGPPLLLVALLQWLLDGVLFGLPGLLFAVAVLFHAWGPRDLDRDVEDVVEAPDGDGRRAAAAALWPESRRDQASLRPPALVGAVAGAALRRWFGVLLWFALLGAVGALLYRLAAVAAEEAVAARLPPALAGAARTLLAVLDWPAAQLATLSLALVGNFDAVLEAWKEAGGADLRLDAGFLAAAARASVRSEIADEAEEYAGAGVPPGSALVLELGPLPELRDAMSLFRRSLLLWLAVIALFVIAGWVS</sequence>
<feature type="transmembrane region" description="Helical" evidence="1">
    <location>
        <begin position="149"/>
        <end position="167"/>
    </location>
</feature>
<keyword evidence="1" id="KW-0472">Membrane</keyword>
<dbReference type="RefSeq" id="WP_146312678.1">
    <property type="nucleotide sequence ID" value="NZ_VOHE01000004.1"/>
</dbReference>
<organism evidence="2 3">
    <name type="scientific">Luteimonas wenzhouensis</name>
    <dbReference type="NCBI Taxonomy" id="2599615"/>
    <lineage>
        <taxon>Bacteria</taxon>
        <taxon>Pseudomonadati</taxon>
        <taxon>Pseudomonadota</taxon>
        <taxon>Gammaproteobacteria</taxon>
        <taxon>Lysobacterales</taxon>
        <taxon>Lysobacteraceae</taxon>
        <taxon>Luteimonas</taxon>
    </lineage>
</organism>
<dbReference type="Proteomes" id="UP000315949">
    <property type="component" value="Unassembled WGS sequence"/>
</dbReference>
<name>A0A5C5TZK0_9GAMM</name>
<keyword evidence="3" id="KW-1185">Reference proteome</keyword>
<feature type="transmembrane region" description="Helical" evidence="1">
    <location>
        <begin position="47"/>
        <end position="68"/>
    </location>
</feature>
<feature type="transmembrane region" description="Helical" evidence="1">
    <location>
        <begin position="75"/>
        <end position="93"/>
    </location>
</feature>
<gene>
    <name evidence="2" type="ORF">FQY79_09480</name>
</gene>